<feature type="signal peptide" evidence="2">
    <location>
        <begin position="1"/>
        <end position="16"/>
    </location>
</feature>
<accession>A0A0T6B9L7</accession>
<dbReference type="CDD" id="cd11293">
    <property type="entry name" value="gelsolin_S4_like"/>
    <property type="match status" value="1"/>
</dbReference>
<feature type="domain" description="Gelsolin-like" evidence="3">
    <location>
        <begin position="311"/>
        <end position="388"/>
    </location>
</feature>
<dbReference type="Gene3D" id="3.40.20.10">
    <property type="entry name" value="Severin"/>
    <property type="match status" value="4"/>
</dbReference>
<dbReference type="AlphaFoldDB" id="A0A0T6B9L7"/>
<dbReference type="GO" id="GO:0051015">
    <property type="term" value="F:actin filament binding"/>
    <property type="evidence" value="ECO:0007669"/>
    <property type="project" value="InterPro"/>
</dbReference>
<keyword evidence="5" id="KW-1185">Reference proteome</keyword>
<dbReference type="FunFam" id="3.40.20.10:FF:000001">
    <property type="entry name" value="Gelsolin"/>
    <property type="match status" value="1"/>
</dbReference>
<feature type="chain" id="PRO_5006668482" description="Gelsolin-like domain-containing protein" evidence="2">
    <location>
        <begin position="17"/>
        <end position="539"/>
    </location>
</feature>
<dbReference type="Proteomes" id="UP000051574">
    <property type="component" value="Unassembled WGS sequence"/>
</dbReference>
<evidence type="ECO:0000313" key="5">
    <source>
        <dbReference type="Proteomes" id="UP000051574"/>
    </source>
</evidence>
<dbReference type="PRINTS" id="PR00597">
    <property type="entry name" value="GELSOLIN"/>
</dbReference>
<proteinExistence type="predicted"/>
<organism evidence="4 5">
    <name type="scientific">Oryctes borbonicus</name>
    <dbReference type="NCBI Taxonomy" id="1629725"/>
    <lineage>
        <taxon>Eukaryota</taxon>
        <taxon>Metazoa</taxon>
        <taxon>Ecdysozoa</taxon>
        <taxon>Arthropoda</taxon>
        <taxon>Hexapoda</taxon>
        <taxon>Insecta</taxon>
        <taxon>Pterygota</taxon>
        <taxon>Neoptera</taxon>
        <taxon>Endopterygota</taxon>
        <taxon>Coleoptera</taxon>
        <taxon>Polyphaga</taxon>
        <taxon>Scarabaeiformia</taxon>
        <taxon>Scarabaeidae</taxon>
        <taxon>Dynastinae</taxon>
        <taxon>Oryctes</taxon>
    </lineage>
</organism>
<dbReference type="Pfam" id="PF00626">
    <property type="entry name" value="Gelsolin"/>
    <property type="match status" value="3"/>
</dbReference>
<evidence type="ECO:0000256" key="2">
    <source>
        <dbReference type="SAM" id="SignalP"/>
    </source>
</evidence>
<dbReference type="InterPro" id="IPR029006">
    <property type="entry name" value="ADF-H/Gelsolin-like_dom_sf"/>
</dbReference>
<reference evidence="4 5" key="1">
    <citation type="submission" date="2015-09" db="EMBL/GenBank/DDBJ databases">
        <title>Draft genome of the scarab beetle Oryctes borbonicus.</title>
        <authorList>
            <person name="Meyer J.M."/>
            <person name="Markov G.V."/>
            <person name="Baskaran P."/>
            <person name="Herrmann M."/>
            <person name="Sommer R.J."/>
            <person name="Roedelsperger C."/>
        </authorList>
    </citation>
    <scope>NUCLEOTIDE SEQUENCE [LARGE SCALE GENOMIC DNA]</scope>
    <source>
        <strain evidence="4">OB123</strain>
        <tissue evidence="4">Whole animal</tissue>
    </source>
</reference>
<dbReference type="InterPro" id="IPR007123">
    <property type="entry name" value="Gelsolin-like_dom"/>
</dbReference>
<feature type="domain" description="Gelsolin-like" evidence="3">
    <location>
        <begin position="54"/>
        <end position="115"/>
    </location>
</feature>
<sequence>MSMRILLFLFYRILKGSQLASAPGQEVTINQKEFHSRLYKVKGKRNPVMIQQESVSWKHFNSGDVFLILTEKTIFVWVGRAANGIEKLHATKIAMQLKAENNTSNIIFVDDGYEQSIQNEDKSVFQKYLPLNQRHVLPSEKVDDETAEKQHRSDIRLYRCSDNSGKYRVTELKSGPLLQSDLSSDDVFILDHGLFGIWVWVGKRVNDKERSEAMRNARGFVKKKKYPNETTVTRIIDGAEPIEFKVLFISWKDKEDTKTKTNNVNKTTKVAITKFDANLMHDRPSLAAETQLLDDGSGTTRLWRMNKKEIVEISKEKFGNFFNSDCYLVWYSYQNQGQRHILYTWFGLHASPEEMANAFVKAAEIDNELGGVALLVRVIQGREPTQFLQIFKGKMTVFRGKGIDCDDTGRNSKTPTNYLLHIQGSASYNTKAIQVATKATSLNSNYCFVLRKVKRYYVWSGLNSTGDQREMAKHFTGKDFELILEGKEPQEFWDLLGGKQIYITNKSSQDEHDFKNPRLFNCSITSEKFKGTIRDLRNY</sequence>
<dbReference type="SUPFAM" id="SSF55753">
    <property type="entry name" value="Actin depolymerizing proteins"/>
    <property type="match status" value="4"/>
</dbReference>
<dbReference type="CDD" id="cd11292">
    <property type="entry name" value="gelsolin_S3_like"/>
    <property type="match status" value="1"/>
</dbReference>
<evidence type="ECO:0000256" key="1">
    <source>
        <dbReference type="ARBA" id="ARBA00022737"/>
    </source>
</evidence>
<keyword evidence="2" id="KW-0732">Signal</keyword>
<keyword evidence="1" id="KW-0677">Repeat</keyword>
<dbReference type="OrthoDB" id="6375767at2759"/>
<dbReference type="CDD" id="cd11288">
    <property type="entry name" value="gelsolin_S5_like"/>
    <property type="match status" value="1"/>
</dbReference>
<name>A0A0T6B9L7_9SCAR</name>
<dbReference type="PANTHER" id="PTHR11977">
    <property type="entry name" value="VILLIN"/>
    <property type="match status" value="1"/>
</dbReference>
<evidence type="ECO:0000313" key="4">
    <source>
        <dbReference type="EMBL" id="KRT83941.1"/>
    </source>
</evidence>
<dbReference type="PANTHER" id="PTHR11977:SF137">
    <property type="entry name" value="VILLIN-LIKE PROTEIN QUAIL"/>
    <property type="match status" value="1"/>
</dbReference>
<comment type="caution">
    <text evidence="4">The sequence shown here is derived from an EMBL/GenBank/DDBJ whole genome shotgun (WGS) entry which is preliminary data.</text>
</comment>
<dbReference type="GO" id="GO:0015629">
    <property type="term" value="C:actin cytoskeleton"/>
    <property type="evidence" value="ECO:0007669"/>
    <property type="project" value="TreeGrafter"/>
</dbReference>
<dbReference type="SMART" id="SM00262">
    <property type="entry name" value="GEL"/>
    <property type="match status" value="4"/>
</dbReference>
<feature type="domain" description="Gelsolin-like" evidence="3">
    <location>
        <begin position="172"/>
        <end position="244"/>
    </location>
</feature>
<dbReference type="GO" id="GO:0005737">
    <property type="term" value="C:cytoplasm"/>
    <property type="evidence" value="ECO:0007669"/>
    <property type="project" value="TreeGrafter"/>
</dbReference>
<dbReference type="InterPro" id="IPR007122">
    <property type="entry name" value="Villin/Gelsolin"/>
</dbReference>
<evidence type="ECO:0000259" key="3">
    <source>
        <dbReference type="Pfam" id="PF00626"/>
    </source>
</evidence>
<protein>
    <recommendedName>
        <fullName evidence="3">Gelsolin-like domain-containing protein</fullName>
    </recommendedName>
</protein>
<dbReference type="GO" id="GO:0008154">
    <property type="term" value="P:actin polymerization or depolymerization"/>
    <property type="evidence" value="ECO:0007669"/>
    <property type="project" value="TreeGrafter"/>
</dbReference>
<gene>
    <name evidence="4" type="ORF">AMK59_927</name>
</gene>
<dbReference type="EMBL" id="LJIG01002999">
    <property type="protein sequence ID" value="KRT83941.1"/>
    <property type="molecule type" value="Genomic_DNA"/>
</dbReference>